<protein>
    <recommendedName>
        <fullName evidence="2">DUF8032 domain-containing protein</fullName>
    </recommendedName>
</protein>
<feature type="compositionally biased region" description="Low complexity" evidence="1">
    <location>
        <begin position="448"/>
        <end position="458"/>
    </location>
</feature>
<dbReference type="PANTHER" id="PTHR22949:SF0">
    <property type="entry name" value="RE27538P"/>
    <property type="match status" value="1"/>
</dbReference>
<proteinExistence type="predicted"/>
<feature type="compositionally biased region" description="Low complexity" evidence="1">
    <location>
        <begin position="74"/>
        <end position="98"/>
    </location>
</feature>
<keyword evidence="4" id="KW-1185">Reference proteome</keyword>
<dbReference type="PANTHER" id="PTHR22949">
    <property type="entry name" value="WHITE COLLAR 2 PROTEIN WC2"/>
    <property type="match status" value="1"/>
</dbReference>
<evidence type="ECO:0000313" key="3">
    <source>
        <dbReference type="EMBL" id="KAJ8658534.1"/>
    </source>
</evidence>
<accession>A0AAD7XVG2</accession>
<evidence type="ECO:0000256" key="1">
    <source>
        <dbReference type="SAM" id="MobiDB-lite"/>
    </source>
</evidence>
<dbReference type="Pfam" id="PF26087">
    <property type="entry name" value="DUF8032"/>
    <property type="match status" value="2"/>
</dbReference>
<feature type="domain" description="DUF8032" evidence="2">
    <location>
        <begin position="342"/>
        <end position="424"/>
    </location>
</feature>
<dbReference type="EMBL" id="JARTCD010000024">
    <property type="protein sequence ID" value="KAJ8658534.1"/>
    <property type="molecule type" value="Genomic_DNA"/>
</dbReference>
<evidence type="ECO:0000313" key="4">
    <source>
        <dbReference type="Proteomes" id="UP001234581"/>
    </source>
</evidence>
<name>A0AAD7XVG2_9FUNG</name>
<feature type="domain" description="DUF8032" evidence="2">
    <location>
        <begin position="168"/>
        <end position="261"/>
    </location>
</feature>
<sequence length="662" mass="72385">MPASTDNASARMLLKDLFKTSTSAAESFLGQLTPEQIHLIEDTINRIKRRKVDKQDDVTTAALPTPAPSPGPSSPSNSDISDQGAMATSTTTTAAAAPSNAATAIASALASAMACAALANNNSNNANGNGKAEGEKMPTIAPSTNDSNNNNNHHGQHDLVAEMRDGVEWVSFVYSHNRTLRRYNIRTDIQTVSLDAIDIKFKEENCVYPRANLPREQYQGNRWNYETECNVLGWKLAWLNSNEISGKRGLIQRAVDSYRNRYPSMRSRRVARQEKLMNGTLRKRKHREDNDHHPTTATTTTTPLAAAAVVSATQPSTTTTTSSTLSAAIVKPANQPKTIVLDENGTRIRIKVNVESVNMDEIPAEFRKSNCVFPRAINMYAGARWLEESLCNELGWRLAWLNQRQLAGKKSLLQRALDVFRKRFMPSLQPRKQSARVTPPMSLSIDTNPSSSNNSKPMPLTAAALSAQNAWYEQQEQQQTTTESVVKGSPAPSCASGTTITLDFGDCFSLADDDDEDDNGQQQGGENECCDKQLCSCGDELSTIMSSSTACTPSPTSNIFGFPPEVDLYDSFTLPPATDMSHFMDIDSKPPTSNSSNIASNTTLTTSLKLPDTILASPSLPSSAVDQQDLVVKMEQDDMILLPSLSTDECQVDAERFFFDLF</sequence>
<feature type="region of interest" description="Disordered" evidence="1">
    <location>
        <begin position="125"/>
        <end position="156"/>
    </location>
</feature>
<evidence type="ECO:0000259" key="2">
    <source>
        <dbReference type="Pfam" id="PF26087"/>
    </source>
</evidence>
<comment type="caution">
    <text evidence="3">The sequence shown here is derived from an EMBL/GenBank/DDBJ whole genome shotgun (WGS) entry which is preliminary data.</text>
</comment>
<dbReference type="GeneID" id="83213299"/>
<dbReference type="Proteomes" id="UP001234581">
    <property type="component" value="Unassembled WGS sequence"/>
</dbReference>
<organism evidence="3 4">
    <name type="scientific">Lichtheimia ornata</name>
    <dbReference type="NCBI Taxonomy" id="688661"/>
    <lineage>
        <taxon>Eukaryota</taxon>
        <taxon>Fungi</taxon>
        <taxon>Fungi incertae sedis</taxon>
        <taxon>Mucoromycota</taxon>
        <taxon>Mucoromycotina</taxon>
        <taxon>Mucoromycetes</taxon>
        <taxon>Mucorales</taxon>
        <taxon>Lichtheimiaceae</taxon>
        <taxon>Lichtheimia</taxon>
    </lineage>
</organism>
<dbReference type="InterPro" id="IPR058345">
    <property type="entry name" value="DUF8032"/>
</dbReference>
<dbReference type="AlphaFoldDB" id="A0AAD7XVG2"/>
<gene>
    <name evidence="3" type="ORF">O0I10_005887</name>
</gene>
<reference evidence="3 4" key="1">
    <citation type="submission" date="2023-03" db="EMBL/GenBank/DDBJ databases">
        <title>Genome sequence of Lichtheimia ornata CBS 291.66.</title>
        <authorList>
            <person name="Mohabir J.T."/>
            <person name="Shea T.P."/>
            <person name="Kurbessoian T."/>
            <person name="Berby B."/>
            <person name="Fontaine J."/>
            <person name="Livny J."/>
            <person name="Gnirke A."/>
            <person name="Stajich J.E."/>
            <person name="Cuomo C.A."/>
        </authorList>
    </citation>
    <scope>NUCLEOTIDE SEQUENCE [LARGE SCALE GENOMIC DNA]</scope>
    <source>
        <strain evidence="3">CBS 291.66</strain>
    </source>
</reference>
<feature type="compositionally biased region" description="Low complexity" evidence="1">
    <location>
        <begin position="473"/>
        <end position="483"/>
    </location>
</feature>
<feature type="region of interest" description="Disordered" evidence="1">
    <location>
        <begin position="278"/>
        <end position="299"/>
    </location>
</feature>
<feature type="region of interest" description="Disordered" evidence="1">
    <location>
        <begin position="51"/>
        <end position="98"/>
    </location>
</feature>
<feature type="region of interest" description="Disordered" evidence="1">
    <location>
        <begin position="472"/>
        <end position="492"/>
    </location>
</feature>
<feature type="region of interest" description="Disordered" evidence="1">
    <location>
        <begin position="429"/>
        <end position="458"/>
    </location>
</feature>
<dbReference type="RefSeq" id="XP_058343447.1">
    <property type="nucleotide sequence ID" value="XM_058485924.1"/>
</dbReference>